<sequence>MSNTNRNQSSTDRQPRALALGRSRFGGGAGQLLLLVLGTSLFLAAGLSTVFSLLVDFQEGFWPGWINLTLSFWMVAAVISWFVFVDRSSLPKPVKNPEQTIEQSWRTRAQATVWRDLIILFSVGCFASAMLMLFADVVISWPLSLVCAGLVWFALGDYMIRYQMIKRAEG</sequence>
<feature type="transmembrane region" description="Helical" evidence="1">
    <location>
        <begin position="32"/>
        <end position="55"/>
    </location>
</feature>
<accession>A0ABV9MHP5</accession>
<feature type="transmembrane region" description="Helical" evidence="1">
    <location>
        <begin position="141"/>
        <end position="160"/>
    </location>
</feature>
<keyword evidence="1" id="KW-1133">Transmembrane helix</keyword>
<dbReference type="EMBL" id="JBHSHE010000017">
    <property type="protein sequence ID" value="MFC4715437.1"/>
    <property type="molecule type" value="Genomic_DNA"/>
</dbReference>
<gene>
    <name evidence="2" type="ORF">ACFO7V_04700</name>
</gene>
<proteinExistence type="predicted"/>
<name>A0ABV9MHP5_9MICC</name>
<keyword evidence="1" id="KW-0812">Transmembrane</keyword>
<protein>
    <recommendedName>
        <fullName evidence="4">DUF3180 domain-containing protein</fullName>
    </recommendedName>
</protein>
<keyword evidence="3" id="KW-1185">Reference proteome</keyword>
<comment type="caution">
    <text evidence="2">The sequence shown here is derived from an EMBL/GenBank/DDBJ whole genome shotgun (WGS) entry which is preliminary data.</text>
</comment>
<dbReference type="RefSeq" id="WP_141392967.1">
    <property type="nucleotide sequence ID" value="NZ_BAAAVQ010000065.1"/>
</dbReference>
<organism evidence="2 3">
    <name type="scientific">Glutamicibacter bergerei</name>
    <dbReference type="NCBI Taxonomy" id="256702"/>
    <lineage>
        <taxon>Bacteria</taxon>
        <taxon>Bacillati</taxon>
        <taxon>Actinomycetota</taxon>
        <taxon>Actinomycetes</taxon>
        <taxon>Micrococcales</taxon>
        <taxon>Micrococcaceae</taxon>
        <taxon>Glutamicibacter</taxon>
    </lineage>
</organism>
<evidence type="ECO:0000256" key="1">
    <source>
        <dbReference type="SAM" id="Phobius"/>
    </source>
</evidence>
<keyword evidence="1" id="KW-0472">Membrane</keyword>
<evidence type="ECO:0000313" key="2">
    <source>
        <dbReference type="EMBL" id="MFC4715437.1"/>
    </source>
</evidence>
<reference evidence="3" key="1">
    <citation type="journal article" date="2019" name="Int. J. Syst. Evol. Microbiol.">
        <title>The Global Catalogue of Microorganisms (GCM) 10K type strain sequencing project: providing services to taxonomists for standard genome sequencing and annotation.</title>
        <authorList>
            <consortium name="The Broad Institute Genomics Platform"/>
            <consortium name="The Broad Institute Genome Sequencing Center for Infectious Disease"/>
            <person name="Wu L."/>
            <person name="Ma J."/>
        </authorList>
    </citation>
    <scope>NUCLEOTIDE SEQUENCE [LARGE SCALE GENOMIC DNA]</scope>
    <source>
        <strain evidence="3">CGMCC 1.12849</strain>
    </source>
</reference>
<evidence type="ECO:0000313" key="3">
    <source>
        <dbReference type="Proteomes" id="UP001595884"/>
    </source>
</evidence>
<dbReference type="Proteomes" id="UP001595884">
    <property type="component" value="Unassembled WGS sequence"/>
</dbReference>
<feature type="transmembrane region" description="Helical" evidence="1">
    <location>
        <begin position="113"/>
        <end position="135"/>
    </location>
</feature>
<evidence type="ECO:0008006" key="4">
    <source>
        <dbReference type="Google" id="ProtNLM"/>
    </source>
</evidence>
<feature type="transmembrane region" description="Helical" evidence="1">
    <location>
        <begin position="61"/>
        <end position="85"/>
    </location>
</feature>